<evidence type="ECO:0000313" key="1">
    <source>
        <dbReference type="EMBL" id="MBI6882445.1"/>
    </source>
</evidence>
<accession>A0A8I1JJJ7</accession>
<evidence type="ECO:0000313" key="2">
    <source>
        <dbReference type="Proteomes" id="UP000637061"/>
    </source>
</evidence>
<proteinExistence type="predicted"/>
<protein>
    <submittedName>
        <fullName evidence="1">Uncharacterized protein</fullName>
    </submittedName>
</protein>
<dbReference type="EMBL" id="JAEHTE010000001">
    <property type="protein sequence ID" value="MBI6882445.1"/>
    <property type="molecule type" value="Genomic_DNA"/>
</dbReference>
<reference evidence="1" key="1">
    <citation type="submission" date="2020-12" db="EMBL/GenBank/DDBJ databases">
        <title>Enhanced detection system for hospital associated transmission using whole genome sequencing surveillance.</title>
        <authorList>
            <person name="Harrison L.H."/>
            <person name="Van Tyne D."/>
            <person name="Marsh J.W."/>
            <person name="Griffith M.P."/>
            <person name="Snyder D.J."/>
            <person name="Cooper V.S."/>
            <person name="Mustapha M."/>
        </authorList>
    </citation>
    <scope>NUCLEOTIDE SEQUENCE</scope>
    <source>
        <strain evidence="1">PSB00042</strain>
    </source>
</reference>
<dbReference type="Proteomes" id="UP000637061">
    <property type="component" value="Unassembled WGS sequence"/>
</dbReference>
<sequence>MPSRQKTIDFLESRAFKKSITDQLPDGKAKIALAIRDRLINHSELNAFGAPDLKGTSAFDICLFMLFLDVLDTDSKTEVMAGIFNVGQLSCKKWIKRLRSEAMADIEWVRPQESVRGNVGKFVVYSWGIFDSTVYSVFKPYAKMVLDNYKSHKAIEKLES</sequence>
<dbReference type="AlphaFoldDB" id="A0A8I1JJJ7"/>
<gene>
    <name evidence="1" type="ORF">JEU22_00760</name>
</gene>
<comment type="caution">
    <text evidence="1">The sequence shown here is derived from an EMBL/GenBank/DDBJ whole genome shotgun (WGS) entry which is preliminary data.</text>
</comment>
<dbReference type="RefSeq" id="WP_198746062.1">
    <property type="nucleotide sequence ID" value="NZ_JAEHTE010000001.1"/>
</dbReference>
<name>A0A8I1JJJ7_PSEPU</name>
<organism evidence="1 2">
    <name type="scientific">Pseudomonas putida</name>
    <name type="common">Arthrobacter siderocapsulatus</name>
    <dbReference type="NCBI Taxonomy" id="303"/>
    <lineage>
        <taxon>Bacteria</taxon>
        <taxon>Pseudomonadati</taxon>
        <taxon>Pseudomonadota</taxon>
        <taxon>Gammaproteobacteria</taxon>
        <taxon>Pseudomonadales</taxon>
        <taxon>Pseudomonadaceae</taxon>
        <taxon>Pseudomonas</taxon>
    </lineage>
</organism>